<evidence type="ECO:0000313" key="8">
    <source>
        <dbReference type="Proteomes" id="UP000315889"/>
    </source>
</evidence>
<reference evidence="7 8" key="1">
    <citation type="submission" date="2019-02" db="EMBL/GenBank/DDBJ databases">
        <title>Prokaryotic population dynamics and viral predation in marine succession experiment using metagenomics: the confinement effect.</title>
        <authorList>
            <person name="Haro-Moreno J.M."/>
            <person name="Rodriguez-Valera F."/>
            <person name="Lopez-Perez M."/>
        </authorList>
    </citation>
    <scope>NUCLEOTIDE SEQUENCE [LARGE SCALE GENOMIC DNA]</scope>
    <source>
        <strain evidence="7">MED-G170</strain>
    </source>
</reference>
<evidence type="ECO:0000256" key="5">
    <source>
        <dbReference type="SAM" id="SignalP"/>
    </source>
</evidence>
<gene>
    <name evidence="7" type="ORF">EVB03_03875</name>
</gene>
<evidence type="ECO:0000256" key="3">
    <source>
        <dbReference type="ARBA" id="ARBA00022989"/>
    </source>
</evidence>
<comment type="subcellular location">
    <subcellularLocation>
        <location evidence="1">Membrane</location>
        <topology evidence="1">Single-pass membrane protein</topology>
    </subcellularLocation>
</comment>
<evidence type="ECO:0000256" key="4">
    <source>
        <dbReference type="ARBA" id="ARBA00023136"/>
    </source>
</evidence>
<dbReference type="InterPro" id="IPR006260">
    <property type="entry name" value="TonB/TolA_C"/>
</dbReference>
<dbReference type="PROSITE" id="PS52015">
    <property type="entry name" value="TONB_CTD"/>
    <property type="match status" value="1"/>
</dbReference>
<keyword evidence="3" id="KW-1133">Transmembrane helix</keyword>
<dbReference type="GO" id="GO:0055085">
    <property type="term" value="P:transmembrane transport"/>
    <property type="evidence" value="ECO:0007669"/>
    <property type="project" value="InterPro"/>
</dbReference>
<dbReference type="InterPro" id="IPR011990">
    <property type="entry name" value="TPR-like_helical_dom_sf"/>
</dbReference>
<keyword evidence="2" id="KW-0812">Transmembrane</keyword>
<proteinExistence type="predicted"/>
<dbReference type="Pfam" id="PF03544">
    <property type="entry name" value="TonB_C"/>
    <property type="match status" value="1"/>
</dbReference>
<dbReference type="Proteomes" id="UP000315889">
    <property type="component" value="Unassembled WGS sequence"/>
</dbReference>
<comment type="caution">
    <text evidence="7">The sequence shown here is derived from an EMBL/GenBank/DDBJ whole genome shotgun (WGS) entry which is preliminary data.</text>
</comment>
<dbReference type="InterPro" id="IPR037682">
    <property type="entry name" value="TonB_C"/>
</dbReference>
<keyword evidence="4" id="KW-0472">Membrane</keyword>
<protein>
    <submittedName>
        <fullName evidence="7">Energy transducer TonB</fullName>
    </submittedName>
</protein>
<sequence>MKFWILLCSFLLSASLISQEPSLSRADNIKTFNEAQSCYKEAAKNGLRKPRTKRCAQTSLEIGKALFEPDSKNIAMLTYNYGKTLYGKERESVLKNAIKLYESIHGKDSPELIDLLIDAEKPNRALSIAEASFGKESIPYADTLLDAGIGMSDLTRLSSKSRYLKEALKVYNNEAERPESWGASLANFQLGKIKMAQGKYKSSIPFFLEATKNPSLASYAHAFLVEAYDRTNQQDKATEHVLIMAKQPNKVNTEDRDYIPLFVKTPEYPLKAQKKGREGYAVISLTVSKEGLALNPTVIEEKPKGQKFGKAALKAAGSLRYVPRLIDGEPVEVPGVLYKYTFNMAR</sequence>
<dbReference type="Gene3D" id="3.30.1150.10">
    <property type="match status" value="1"/>
</dbReference>
<dbReference type="EMBL" id="SHBP01000004">
    <property type="protein sequence ID" value="RZO20408.1"/>
    <property type="molecule type" value="Genomic_DNA"/>
</dbReference>
<keyword evidence="5" id="KW-0732">Signal</keyword>
<accession>A0A520MGQ5</accession>
<dbReference type="AlphaFoldDB" id="A0A520MGQ5"/>
<name>A0A520MGQ5_9GAMM</name>
<evidence type="ECO:0000256" key="2">
    <source>
        <dbReference type="ARBA" id="ARBA00022692"/>
    </source>
</evidence>
<feature type="domain" description="TonB C-terminal" evidence="6">
    <location>
        <begin position="253"/>
        <end position="346"/>
    </location>
</feature>
<organism evidence="7 8">
    <name type="scientific">SAR92 clade bacterium</name>
    <dbReference type="NCBI Taxonomy" id="2315479"/>
    <lineage>
        <taxon>Bacteria</taxon>
        <taxon>Pseudomonadati</taxon>
        <taxon>Pseudomonadota</taxon>
        <taxon>Gammaproteobacteria</taxon>
        <taxon>Cellvibrionales</taxon>
        <taxon>Porticoccaceae</taxon>
        <taxon>SAR92 clade</taxon>
    </lineage>
</organism>
<dbReference type="GO" id="GO:0016020">
    <property type="term" value="C:membrane"/>
    <property type="evidence" value="ECO:0007669"/>
    <property type="project" value="UniProtKB-SubCell"/>
</dbReference>
<dbReference type="SUPFAM" id="SSF74653">
    <property type="entry name" value="TolA/TonB C-terminal domain"/>
    <property type="match status" value="1"/>
</dbReference>
<dbReference type="SUPFAM" id="SSF48452">
    <property type="entry name" value="TPR-like"/>
    <property type="match status" value="1"/>
</dbReference>
<evidence type="ECO:0000256" key="1">
    <source>
        <dbReference type="ARBA" id="ARBA00004167"/>
    </source>
</evidence>
<evidence type="ECO:0000259" key="6">
    <source>
        <dbReference type="PROSITE" id="PS52015"/>
    </source>
</evidence>
<feature type="signal peptide" evidence="5">
    <location>
        <begin position="1"/>
        <end position="18"/>
    </location>
</feature>
<feature type="chain" id="PRO_5022043898" evidence="5">
    <location>
        <begin position="19"/>
        <end position="346"/>
    </location>
</feature>
<evidence type="ECO:0000313" key="7">
    <source>
        <dbReference type="EMBL" id="RZO20408.1"/>
    </source>
</evidence>
<dbReference type="Gene3D" id="1.25.40.10">
    <property type="entry name" value="Tetratricopeptide repeat domain"/>
    <property type="match status" value="2"/>
</dbReference>
<dbReference type="NCBIfam" id="TIGR01352">
    <property type="entry name" value="tonB_Cterm"/>
    <property type="match status" value="1"/>
</dbReference>